<protein>
    <recommendedName>
        <fullName evidence="5">DNA topoisomerase IV subunit B</fullName>
    </recommendedName>
</protein>
<comment type="caution">
    <text evidence="3">The sequence shown here is derived from an EMBL/GenBank/DDBJ whole genome shotgun (WGS) entry which is preliminary data.</text>
</comment>
<dbReference type="RefSeq" id="WP_322187906.1">
    <property type="nucleotide sequence ID" value="NZ_JAXLPB010000005.1"/>
</dbReference>
<dbReference type="EMBL" id="JAXLPB010000005">
    <property type="protein sequence ID" value="MDY8110367.1"/>
    <property type="molecule type" value="Genomic_DNA"/>
</dbReference>
<keyword evidence="2" id="KW-0732">Signal</keyword>
<organism evidence="3 4">
    <name type="scientific">Fulvimarina uroteuthidis</name>
    <dbReference type="NCBI Taxonomy" id="3098149"/>
    <lineage>
        <taxon>Bacteria</taxon>
        <taxon>Pseudomonadati</taxon>
        <taxon>Pseudomonadota</taxon>
        <taxon>Alphaproteobacteria</taxon>
        <taxon>Hyphomicrobiales</taxon>
        <taxon>Aurantimonadaceae</taxon>
        <taxon>Fulvimarina</taxon>
    </lineage>
</organism>
<evidence type="ECO:0000256" key="2">
    <source>
        <dbReference type="SAM" id="SignalP"/>
    </source>
</evidence>
<evidence type="ECO:0000256" key="1">
    <source>
        <dbReference type="SAM" id="MobiDB-lite"/>
    </source>
</evidence>
<proteinExistence type="predicted"/>
<evidence type="ECO:0008006" key="5">
    <source>
        <dbReference type="Google" id="ProtNLM"/>
    </source>
</evidence>
<dbReference type="Proteomes" id="UP001294412">
    <property type="component" value="Unassembled WGS sequence"/>
</dbReference>
<sequence length="209" mass="21327">MRYVSATFLLVSAASMLPLTGYAQTPEPPASQTAPADASGQQAPAGAPATTPDINSDTPTAEAGESAEAAATSPSPVTVGADGVSAIVGTLSPLIEDVQVVGPWTEGDRTGVWRAVMARDPADPAKSHFFIQQIAPSPSGAEIARSVRVEEVAALGGAVVGYSADQPTEGQENSLTLFFEIVPSDGEISETYELNVQTDGSYAFGTATN</sequence>
<name>A0ABU5I5J7_9HYPH</name>
<feature type="compositionally biased region" description="Low complexity" evidence="1">
    <location>
        <begin position="34"/>
        <end position="76"/>
    </location>
</feature>
<evidence type="ECO:0000313" key="4">
    <source>
        <dbReference type="Proteomes" id="UP001294412"/>
    </source>
</evidence>
<feature type="region of interest" description="Disordered" evidence="1">
    <location>
        <begin position="23"/>
        <end position="78"/>
    </location>
</feature>
<feature type="chain" id="PRO_5045332699" description="DNA topoisomerase IV subunit B" evidence="2">
    <location>
        <begin position="24"/>
        <end position="209"/>
    </location>
</feature>
<reference evidence="3 4" key="1">
    <citation type="submission" date="2023-12" db="EMBL/GenBank/DDBJ databases">
        <title>Description of Novel Strain Fulvimarina sp. 2208YS6-2-32 isolated from Uroteuthis (Photololigo) edulis.</title>
        <authorList>
            <person name="Park J.-S."/>
        </authorList>
    </citation>
    <scope>NUCLEOTIDE SEQUENCE [LARGE SCALE GENOMIC DNA]</scope>
    <source>
        <strain evidence="3 4">2208YS6-2-32</strain>
    </source>
</reference>
<feature type="signal peptide" evidence="2">
    <location>
        <begin position="1"/>
        <end position="23"/>
    </location>
</feature>
<evidence type="ECO:0000313" key="3">
    <source>
        <dbReference type="EMBL" id="MDY8110367.1"/>
    </source>
</evidence>
<gene>
    <name evidence="3" type="ORF">U0C82_14590</name>
</gene>
<keyword evidence="4" id="KW-1185">Reference proteome</keyword>
<accession>A0ABU5I5J7</accession>